<evidence type="ECO:0000313" key="2">
    <source>
        <dbReference type="EMBL" id="ELR15265.1"/>
    </source>
</evidence>
<dbReference type="GeneID" id="14915867"/>
<reference evidence="2 3" key="1">
    <citation type="journal article" date="2013" name="Genome Biol.">
        <title>Genome of Acanthamoeba castellanii highlights extensive lateral gene transfer and early evolution of tyrosine kinase signaling.</title>
        <authorList>
            <person name="Clarke M."/>
            <person name="Lohan A.J."/>
            <person name="Liu B."/>
            <person name="Lagkouvardos I."/>
            <person name="Roy S."/>
            <person name="Zafar N."/>
            <person name="Bertelli C."/>
            <person name="Schilde C."/>
            <person name="Kianianmomeni A."/>
            <person name="Burglin T.R."/>
            <person name="Frech C."/>
            <person name="Turcotte B."/>
            <person name="Kopec K.O."/>
            <person name="Synnott J.M."/>
            <person name="Choo C."/>
            <person name="Paponov I."/>
            <person name="Finkler A."/>
            <person name="Soon Heng Tan C."/>
            <person name="Hutchins A.P."/>
            <person name="Weinmeier T."/>
            <person name="Rattei T."/>
            <person name="Chu J.S."/>
            <person name="Gimenez G."/>
            <person name="Irimia M."/>
            <person name="Rigden D.J."/>
            <person name="Fitzpatrick D.A."/>
            <person name="Lorenzo-Morales J."/>
            <person name="Bateman A."/>
            <person name="Chiu C.H."/>
            <person name="Tang P."/>
            <person name="Hegemann P."/>
            <person name="Fromm H."/>
            <person name="Raoult D."/>
            <person name="Greub G."/>
            <person name="Miranda-Saavedra D."/>
            <person name="Chen N."/>
            <person name="Nash P."/>
            <person name="Ginger M.L."/>
            <person name="Horn M."/>
            <person name="Schaap P."/>
            <person name="Caler L."/>
            <person name="Loftus B."/>
        </authorList>
    </citation>
    <scope>NUCLEOTIDE SEQUENCE [LARGE SCALE GENOMIC DNA]</scope>
    <source>
        <strain evidence="2 3">Neff</strain>
    </source>
</reference>
<feature type="compositionally biased region" description="Low complexity" evidence="1">
    <location>
        <begin position="72"/>
        <end position="85"/>
    </location>
</feature>
<organism evidence="2 3">
    <name type="scientific">Acanthamoeba castellanii (strain ATCC 30010 / Neff)</name>
    <dbReference type="NCBI Taxonomy" id="1257118"/>
    <lineage>
        <taxon>Eukaryota</taxon>
        <taxon>Amoebozoa</taxon>
        <taxon>Discosea</taxon>
        <taxon>Longamoebia</taxon>
        <taxon>Centramoebida</taxon>
        <taxon>Acanthamoebidae</taxon>
        <taxon>Acanthamoeba</taxon>
    </lineage>
</organism>
<feature type="compositionally biased region" description="Pro residues" evidence="1">
    <location>
        <begin position="255"/>
        <end position="284"/>
    </location>
</feature>
<dbReference type="RefSeq" id="XP_004337278.1">
    <property type="nucleotide sequence ID" value="XM_004337230.1"/>
</dbReference>
<dbReference type="AlphaFoldDB" id="L8GQJ8"/>
<accession>L8GQJ8</accession>
<evidence type="ECO:0000313" key="3">
    <source>
        <dbReference type="Proteomes" id="UP000011083"/>
    </source>
</evidence>
<gene>
    <name evidence="2" type="ORF">ACA1_219920</name>
</gene>
<feature type="compositionally biased region" description="Polar residues" evidence="1">
    <location>
        <begin position="162"/>
        <end position="178"/>
    </location>
</feature>
<feature type="compositionally biased region" description="Basic and acidic residues" evidence="1">
    <location>
        <begin position="86"/>
        <end position="130"/>
    </location>
</feature>
<dbReference type="Proteomes" id="UP000011083">
    <property type="component" value="Unassembled WGS sequence"/>
</dbReference>
<dbReference type="EMBL" id="KB008036">
    <property type="protein sequence ID" value="ELR15265.1"/>
    <property type="molecule type" value="Genomic_DNA"/>
</dbReference>
<dbReference type="STRING" id="1257118.L8GQJ8"/>
<keyword evidence="3" id="KW-1185">Reference proteome</keyword>
<feature type="region of interest" description="Disordered" evidence="1">
    <location>
        <begin position="255"/>
        <end position="299"/>
    </location>
</feature>
<feature type="region of interest" description="Disordered" evidence="1">
    <location>
        <begin position="153"/>
        <end position="242"/>
    </location>
</feature>
<name>L8GQJ8_ACACF</name>
<dbReference type="VEuPathDB" id="AmoebaDB:ACA1_219920"/>
<evidence type="ECO:0000256" key="1">
    <source>
        <dbReference type="SAM" id="MobiDB-lite"/>
    </source>
</evidence>
<sequence>MTSPNSPWRPSSTDNSNTRIDPTQLAQAMQATTPSPRGTQPRDNPPSLSLSAGPSFPAAPYSPIATTTSFTNGGVDVGNFNNNGKELSKKEAKKQAAEAKKREKEEKKRLKKEAKEKEKEAKRAEKERRKTVGSAGRRGSAISVSYNSVLPYGGRPVGDLGSSGNVQLPQTPLYSPSVTGAPLIPQPLSGGTSLPPHAARALGSFSDGPLNLPPPPVDWPSNSGSGGFLMPDEPPPMFSGSSFFGAPLPMDLPPPPMDFGMNIPPPPMQGLIPPPLAFVPPPPLSDNGLDLHTTRRHPR</sequence>
<protein>
    <submittedName>
        <fullName evidence="2">Uncharacterized protein</fullName>
    </submittedName>
</protein>
<feature type="compositionally biased region" description="Polar residues" evidence="1">
    <location>
        <begin position="1"/>
        <end position="52"/>
    </location>
</feature>
<feature type="region of interest" description="Disordered" evidence="1">
    <location>
        <begin position="1"/>
        <end position="140"/>
    </location>
</feature>
<dbReference type="KEGG" id="acan:ACA1_219920"/>
<proteinExistence type="predicted"/>